<feature type="compositionally biased region" description="Acidic residues" evidence="1">
    <location>
        <begin position="36"/>
        <end position="56"/>
    </location>
</feature>
<feature type="region of interest" description="Disordered" evidence="1">
    <location>
        <begin position="1"/>
        <end position="123"/>
    </location>
</feature>
<evidence type="ECO:0000313" key="3">
    <source>
        <dbReference type="Proteomes" id="UP000440578"/>
    </source>
</evidence>
<organism evidence="2 3">
    <name type="scientific">Amphibalanus amphitrite</name>
    <name type="common">Striped barnacle</name>
    <name type="synonym">Balanus amphitrite</name>
    <dbReference type="NCBI Taxonomy" id="1232801"/>
    <lineage>
        <taxon>Eukaryota</taxon>
        <taxon>Metazoa</taxon>
        <taxon>Ecdysozoa</taxon>
        <taxon>Arthropoda</taxon>
        <taxon>Crustacea</taxon>
        <taxon>Multicrustacea</taxon>
        <taxon>Cirripedia</taxon>
        <taxon>Thoracica</taxon>
        <taxon>Thoracicalcarea</taxon>
        <taxon>Balanomorpha</taxon>
        <taxon>Balanoidea</taxon>
        <taxon>Balanidae</taxon>
        <taxon>Amphibalaninae</taxon>
        <taxon>Amphibalanus</taxon>
    </lineage>
</organism>
<gene>
    <name evidence="2" type="ORF">FJT64_000998</name>
</gene>
<name>A0A6A4VDB0_AMPAM</name>
<feature type="compositionally biased region" description="Basic and acidic residues" evidence="1">
    <location>
        <begin position="68"/>
        <end position="82"/>
    </location>
</feature>
<comment type="caution">
    <text evidence="2">The sequence shown here is derived from an EMBL/GenBank/DDBJ whole genome shotgun (WGS) entry which is preliminary data.</text>
</comment>
<keyword evidence="3" id="KW-1185">Reference proteome</keyword>
<evidence type="ECO:0000256" key="1">
    <source>
        <dbReference type="SAM" id="MobiDB-lite"/>
    </source>
</evidence>
<dbReference type="EMBL" id="VIIS01001809">
    <property type="protein sequence ID" value="KAF0292486.1"/>
    <property type="molecule type" value="Genomic_DNA"/>
</dbReference>
<sequence length="123" mass="13184">MPRVVDLEVGATVEMTAEEEPAPDRPASASRAGSDGESDSNDEAESELTIDMDADVAGDSPCQNNNVSEERKIQEYMSRKDTAVIFPEPVGPAAKEDGEDGKEDPALSARPTSHGKNVRLSFY</sequence>
<dbReference type="OrthoDB" id="6381802at2759"/>
<dbReference type="AlphaFoldDB" id="A0A6A4VDB0"/>
<accession>A0A6A4VDB0</accession>
<proteinExistence type="predicted"/>
<reference evidence="2 3" key="1">
    <citation type="submission" date="2019-07" db="EMBL/GenBank/DDBJ databases">
        <title>Draft genome assembly of a fouling barnacle, Amphibalanus amphitrite (Darwin, 1854): The first reference genome for Thecostraca.</title>
        <authorList>
            <person name="Kim W."/>
        </authorList>
    </citation>
    <scope>NUCLEOTIDE SEQUENCE [LARGE SCALE GENOMIC DNA]</scope>
    <source>
        <strain evidence="2">SNU_AA5</strain>
        <tissue evidence="2">Soma without cirri and trophi</tissue>
    </source>
</reference>
<dbReference type="Proteomes" id="UP000440578">
    <property type="component" value="Unassembled WGS sequence"/>
</dbReference>
<feature type="compositionally biased region" description="Low complexity" evidence="1">
    <location>
        <begin position="25"/>
        <end position="35"/>
    </location>
</feature>
<evidence type="ECO:0000313" key="2">
    <source>
        <dbReference type="EMBL" id="KAF0292486.1"/>
    </source>
</evidence>
<protein>
    <submittedName>
        <fullName evidence="2">Uncharacterized protein</fullName>
    </submittedName>
</protein>